<dbReference type="PANTHER" id="PTHR44137">
    <property type="entry name" value="BNAC03G44070D PROTEIN"/>
    <property type="match status" value="1"/>
</dbReference>
<dbReference type="PROSITE" id="PS00636">
    <property type="entry name" value="DNAJ_1"/>
    <property type="match status" value="1"/>
</dbReference>
<evidence type="ECO:0000256" key="1">
    <source>
        <dbReference type="SAM" id="MobiDB-lite"/>
    </source>
</evidence>
<dbReference type="Pfam" id="PF00226">
    <property type="entry name" value="DnaJ"/>
    <property type="match status" value="1"/>
</dbReference>
<dbReference type="InterPro" id="IPR056988">
    <property type="entry name" value="Zn_ribbon_pln"/>
</dbReference>
<feature type="region of interest" description="Disordered" evidence="1">
    <location>
        <begin position="166"/>
        <end position="188"/>
    </location>
</feature>
<dbReference type="PRINTS" id="PR00625">
    <property type="entry name" value="JDOMAIN"/>
</dbReference>
<dbReference type="Gene3D" id="1.10.287.110">
    <property type="entry name" value="DnaJ domain"/>
    <property type="match status" value="1"/>
</dbReference>
<evidence type="ECO:0000313" key="3">
    <source>
        <dbReference type="EMBL" id="KAL0385340.1"/>
    </source>
</evidence>
<dbReference type="InterPro" id="IPR001623">
    <property type="entry name" value="DnaJ_domain"/>
</dbReference>
<dbReference type="PANTHER" id="PTHR44137:SF32">
    <property type="entry name" value="DNAJ HEAT SHOCK AMINO-TERMINAL DOMAIN PROTEIN"/>
    <property type="match status" value="1"/>
</dbReference>
<evidence type="ECO:0000259" key="2">
    <source>
        <dbReference type="PROSITE" id="PS50076"/>
    </source>
</evidence>
<dbReference type="InterPro" id="IPR036869">
    <property type="entry name" value="J_dom_sf"/>
</dbReference>
<dbReference type="SMART" id="SM00271">
    <property type="entry name" value="DnaJ"/>
    <property type="match status" value="1"/>
</dbReference>
<comment type="caution">
    <text evidence="3">The sequence shown here is derived from an EMBL/GenBank/DDBJ whole genome shotgun (WGS) entry which is preliminary data.</text>
</comment>
<dbReference type="Pfam" id="PF23551">
    <property type="entry name" value="Zn_ribbon_20"/>
    <property type="match status" value="1"/>
</dbReference>
<dbReference type="PROSITE" id="PS50076">
    <property type="entry name" value="DNAJ_2"/>
    <property type="match status" value="1"/>
</dbReference>
<protein>
    <submittedName>
        <fullName evidence="3">DnaJsubfamily B member 14</fullName>
    </submittedName>
</protein>
<reference evidence="3" key="1">
    <citation type="submission" date="2020-06" db="EMBL/GenBank/DDBJ databases">
        <authorList>
            <person name="Li T."/>
            <person name="Hu X."/>
            <person name="Zhang T."/>
            <person name="Song X."/>
            <person name="Zhang H."/>
            <person name="Dai N."/>
            <person name="Sheng W."/>
            <person name="Hou X."/>
            <person name="Wei L."/>
        </authorList>
    </citation>
    <scope>NUCLEOTIDE SEQUENCE</scope>
    <source>
        <strain evidence="3">G02</strain>
        <tissue evidence="3">Leaf</tissue>
    </source>
</reference>
<organism evidence="3">
    <name type="scientific">Sesamum radiatum</name>
    <name type="common">Black benniseed</name>
    <dbReference type="NCBI Taxonomy" id="300843"/>
    <lineage>
        <taxon>Eukaryota</taxon>
        <taxon>Viridiplantae</taxon>
        <taxon>Streptophyta</taxon>
        <taxon>Embryophyta</taxon>
        <taxon>Tracheophyta</taxon>
        <taxon>Spermatophyta</taxon>
        <taxon>Magnoliopsida</taxon>
        <taxon>eudicotyledons</taxon>
        <taxon>Gunneridae</taxon>
        <taxon>Pentapetalae</taxon>
        <taxon>asterids</taxon>
        <taxon>lamiids</taxon>
        <taxon>Lamiales</taxon>
        <taxon>Pedaliaceae</taxon>
        <taxon>Sesamum</taxon>
    </lineage>
</organism>
<feature type="domain" description="J" evidence="2">
    <location>
        <begin position="67"/>
        <end position="131"/>
    </location>
</feature>
<sequence>MECNRDEAVRAKEIAERKFRAKDIKGAKKFALKAQNLYPELEGISQMVTTLEVYISAEEEKIHGESNWYGVLGVTPLADDETIRKQYRKLALLLHPDKNRSIGAEGAFQLVSQAWSLLSDKSHRIAYDQRCGAAFQQRNQTRNEGPSPPPAQNGFYNVAKTAVSQMKVPKGNVSKRDPSSGPYQSRKKERHTFWTVCHRCKMQYEYLRMYLNHNLLCPNCHEAYFAVEINPPSTKSTKISSHTTNSLHRKSTGEQGSNATRNNSSTQCGTSGFNHSNQSNHNNFQWVPFSESTGAASAVQAANMVHQAYEKVKRERQKAQAAARREETLRRKNLAAKRSMGGEFPAHPNAAKRRKGFEDFGTSKEGKKQVNFESATLQQVNSSGLRQDGLQKCTSKRGGLYHVDVKQLLMEKAHEVIHEKLNECVSGTMVRNAAGEEVRESTKEDETANINDRTVTHHSVYSQEKLCEPVETKSQFPHNKLNFETVGFNPDGELIEQMSVNVLDPDFHNFDKDRTEKCFGDNQVWAVYDDDDGMPRHYAMIHNVISLNPFKLRMSWLTSVTHSGLGHVSWFSGGFSKTCGEFAIGRTEICNSVDFFSHNVRWIKHTTKIIEIFPRKGDIWALYRNWSPDWNELTEDEVIHKYDMVEVLEDYDEELGIIVIPLVKVAGFKAVFHQHFDPKEIRRIPNEEMSRFSHQVPSRLLTGQEGPKSVKGCRQLDPAAIPLEILEVMSKVEAIEFMETDEDVEVVKEVDYDGNTNTNTNTNMVEGIS</sequence>
<dbReference type="SUPFAM" id="SSF46565">
    <property type="entry name" value="Chaperone J-domain"/>
    <property type="match status" value="1"/>
</dbReference>
<accession>A0AAW2RYB2</accession>
<reference evidence="3" key="2">
    <citation type="journal article" date="2024" name="Plant">
        <title>Genomic evolution and insights into agronomic trait innovations of Sesamum species.</title>
        <authorList>
            <person name="Miao H."/>
            <person name="Wang L."/>
            <person name="Qu L."/>
            <person name="Liu H."/>
            <person name="Sun Y."/>
            <person name="Le M."/>
            <person name="Wang Q."/>
            <person name="Wei S."/>
            <person name="Zheng Y."/>
            <person name="Lin W."/>
            <person name="Duan Y."/>
            <person name="Cao H."/>
            <person name="Xiong S."/>
            <person name="Wang X."/>
            <person name="Wei L."/>
            <person name="Li C."/>
            <person name="Ma Q."/>
            <person name="Ju M."/>
            <person name="Zhao R."/>
            <person name="Li G."/>
            <person name="Mu C."/>
            <person name="Tian Q."/>
            <person name="Mei H."/>
            <person name="Zhang T."/>
            <person name="Gao T."/>
            <person name="Zhang H."/>
        </authorList>
    </citation>
    <scope>NUCLEOTIDE SEQUENCE</scope>
    <source>
        <strain evidence="3">G02</strain>
    </source>
</reference>
<dbReference type="Pfam" id="PF11926">
    <property type="entry name" value="DUF3444"/>
    <property type="match status" value="1"/>
</dbReference>
<dbReference type="CDD" id="cd06257">
    <property type="entry name" value="DnaJ"/>
    <property type="match status" value="1"/>
</dbReference>
<feature type="compositionally biased region" description="Polar residues" evidence="1">
    <location>
        <begin position="253"/>
        <end position="272"/>
    </location>
</feature>
<name>A0AAW2RYB2_SESRA</name>
<feature type="region of interest" description="Disordered" evidence="1">
    <location>
        <begin position="232"/>
        <end position="279"/>
    </location>
</feature>
<proteinExistence type="predicted"/>
<dbReference type="InterPro" id="IPR024593">
    <property type="entry name" value="DUF3444"/>
</dbReference>
<gene>
    <name evidence="3" type="ORF">Sradi_2928300</name>
</gene>
<dbReference type="AlphaFoldDB" id="A0AAW2RYB2"/>
<dbReference type="InterPro" id="IPR018253">
    <property type="entry name" value="DnaJ_domain_CS"/>
</dbReference>
<dbReference type="EMBL" id="JACGWJ010000012">
    <property type="protein sequence ID" value="KAL0385340.1"/>
    <property type="molecule type" value="Genomic_DNA"/>
</dbReference>
<feature type="compositionally biased region" description="Low complexity" evidence="1">
    <location>
        <begin position="232"/>
        <end position="246"/>
    </location>
</feature>